<dbReference type="EMBL" id="JALDYZ010000015">
    <property type="protein sequence ID" value="MDI7924541.1"/>
    <property type="molecule type" value="Genomic_DNA"/>
</dbReference>
<sequence length="81" mass="8453">MALLEKLLEGGFGTEHGAVGGEILAFGHRVDLSLESLDRRALGADDVKGLLGDDDRGAQEIGRVEQQLLIVIGRLAGNGGD</sequence>
<accession>A0AAE3QGD2</accession>
<keyword evidence="2" id="KW-1185">Reference proteome</keyword>
<dbReference type="Proteomes" id="UP001161580">
    <property type="component" value="Unassembled WGS sequence"/>
</dbReference>
<dbReference type="RefSeq" id="WP_311788312.1">
    <property type="nucleotide sequence ID" value="NZ_JALDYY010000015.1"/>
</dbReference>
<gene>
    <name evidence="1" type="ORF">MRS75_20970</name>
</gene>
<evidence type="ECO:0000313" key="1">
    <source>
        <dbReference type="EMBL" id="MDI7924541.1"/>
    </source>
</evidence>
<name>A0AAE3QGD2_9HYPH</name>
<proteinExistence type="predicted"/>
<protein>
    <submittedName>
        <fullName evidence="1">Uncharacterized protein</fullName>
    </submittedName>
</protein>
<organism evidence="1 2">
    <name type="scientific">Ferirhizobium litorale</name>
    <dbReference type="NCBI Taxonomy" id="2927786"/>
    <lineage>
        <taxon>Bacteria</taxon>
        <taxon>Pseudomonadati</taxon>
        <taxon>Pseudomonadota</taxon>
        <taxon>Alphaproteobacteria</taxon>
        <taxon>Hyphomicrobiales</taxon>
        <taxon>Rhizobiaceae</taxon>
        <taxon>Ferirhizobium</taxon>
    </lineage>
</organism>
<reference evidence="1" key="1">
    <citation type="submission" date="2022-03" db="EMBL/GenBank/DDBJ databases">
        <title>Fererhizobium litorale gen. nov., sp. nov., isolated from sandy sediments of the Sea of Japan seashore.</title>
        <authorList>
            <person name="Romanenko L."/>
            <person name="Kurilenko V."/>
            <person name="Otstavnykh N."/>
            <person name="Svetashev V."/>
            <person name="Tekutyeva L."/>
            <person name="Isaeva M."/>
            <person name="Mikhailov V."/>
        </authorList>
    </citation>
    <scope>NUCLEOTIDE SEQUENCE</scope>
    <source>
        <strain evidence="1">KMM 9576</strain>
    </source>
</reference>
<dbReference type="AlphaFoldDB" id="A0AAE3QGD2"/>
<comment type="caution">
    <text evidence="1">The sequence shown here is derived from an EMBL/GenBank/DDBJ whole genome shotgun (WGS) entry which is preliminary data.</text>
</comment>
<evidence type="ECO:0000313" key="2">
    <source>
        <dbReference type="Proteomes" id="UP001161580"/>
    </source>
</evidence>